<evidence type="ECO:0000313" key="2">
    <source>
        <dbReference type="Proteomes" id="UP001597097"/>
    </source>
</evidence>
<evidence type="ECO:0000313" key="1">
    <source>
        <dbReference type="EMBL" id="MFD1539902.1"/>
    </source>
</evidence>
<sequence>MTGVQPAVSTTVPSSGEPVLVGTIGRSALIDGLVTAGKLDVAAIRGKWETSLQQVVENPMAGVSRALVIVGSDQRGTIFHHGRHVHRLGVSVAQEQRAVR</sequence>
<keyword evidence="2" id="KW-1185">Reference proteome</keyword>
<organism evidence="1 2">
    <name type="scientific">Nonomuraea guangzhouensis</name>
    <dbReference type="NCBI Taxonomy" id="1291555"/>
    <lineage>
        <taxon>Bacteria</taxon>
        <taxon>Bacillati</taxon>
        <taxon>Actinomycetota</taxon>
        <taxon>Actinomycetes</taxon>
        <taxon>Streptosporangiales</taxon>
        <taxon>Streptosporangiaceae</taxon>
        <taxon>Nonomuraea</taxon>
    </lineage>
</organism>
<dbReference type="Proteomes" id="UP001597097">
    <property type="component" value="Unassembled WGS sequence"/>
</dbReference>
<gene>
    <name evidence="1" type="ORF">ACFSJ0_22810</name>
</gene>
<comment type="caution">
    <text evidence="1">The sequence shown here is derived from an EMBL/GenBank/DDBJ whole genome shotgun (WGS) entry which is preliminary data.</text>
</comment>
<protein>
    <submittedName>
        <fullName evidence="1">Uncharacterized protein</fullName>
    </submittedName>
</protein>
<dbReference type="EMBL" id="JBHUCM010000018">
    <property type="protein sequence ID" value="MFD1539902.1"/>
    <property type="molecule type" value="Genomic_DNA"/>
</dbReference>
<dbReference type="PANTHER" id="PTHR37842">
    <property type="match status" value="1"/>
</dbReference>
<reference evidence="2" key="1">
    <citation type="journal article" date="2019" name="Int. J. Syst. Evol. Microbiol.">
        <title>The Global Catalogue of Microorganisms (GCM) 10K type strain sequencing project: providing services to taxonomists for standard genome sequencing and annotation.</title>
        <authorList>
            <consortium name="The Broad Institute Genomics Platform"/>
            <consortium name="The Broad Institute Genome Sequencing Center for Infectious Disease"/>
            <person name="Wu L."/>
            <person name="Ma J."/>
        </authorList>
    </citation>
    <scope>NUCLEOTIDE SEQUENCE [LARGE SCALE GENOMIC DNA]</scope>
    <source>
        <strain evidence="2">CGMCC 1.15399</strain>
    </source>
</reference>
<dbReference type="RefSeq" id="WP_219533546.1">
    <property type="nucleotide sequence ID" value="NZ_JAHKRM010000018.1"/>
</dbReference>
<proteinExistence type="predicted"/>
<name>A0ABW4GEW8_9ACTN</name>
<accession>A0ABW4GEW8</accession>
<dbReference type="PANTHER" id="PTHR37842:SF2">
    <property type="entry name" value="GYLCOSYL HYDROLASE 115 C-TERMINAL DOMAIN-CONTAINING PROTEIN"/>
    <property type="match status" value="1"/>
</dbReference>